<keyword evidence="7" id="KW-1185">Reference proteome</keyword>
<dbReference type="SMART" id="SM00091">
    <property type="entry name" value="PAS"/>
    <property type="match status" value="1"/>
</dbReference>
<feature type="domain" description="Response regulatory" evidence="3">
    <location>
        <begin position="475"/>
        <end position="586"/>
    </location>
</feature>
<protein>
    <submittedName>
        <fullName evidence="6">Diguanylate cyclase/phosphodiesterase (GGDEF &amp; EAL domains) with PAS/PAC sensor(S)</fullName>
    </submittedName>
</protein>
<dbReference type="NCBIfam" id="TIGR00229">
    <property type="entry name" value="sensory_box"/>
    <property type="match status" value="1"/>
</dbReference>
<dbReference type="PROSITE" id="PS50110">
    <property type="entry name" value="RESPONSE_REGULATORY"/>
    <property type="match status" value="1"/>
</dbReference>
<dbReference type="Pfam" id="PF00072">
    <property type="entry name" value="Response_reg"/>
    <property type="match status" value="1"/>
</dbReference>
<dbReference type="RefSeq" id="WP_114590356.1">
    <property type="nucleotide sequence ID" value="NZ_CP031165.1"/>
</dbReference>
<reference evidence="6 7" key="1">
    <citation type="submission" date="2018-09" db="EMBL/GenBank/DDBJ databases">
        <title>Complete genome sequence of Euzebya sp. DY32-46 isolated from seawater of Pacific Ocean.</title>
        <authorList>
            <person name="Xu L."/>
            <person name="Wu Y.-H."/>
            <person name="Xu X.-W."/>
        </authorList>
    </citation>
    <scope>NUCLEOTIDE SEQUENCE [LARGE SCALE GENOMIC DNA]</scope>
    <source>
        <strain evidence="6 7">DY32-46</strain>
    </source>
</reference>
<feature type="domain" description="PAS" evidence="4">
    <location>
        <begin position="151"/>
        <end position="196"/>
    </location>
</feature>
<dbReference type="AlphaFoldDB" id="A0A346XTL7"/>
<evidence type="ECO:0000256" key="2">
    <source>
        <dbReference type="SAM" id="Phobius"/>
    </source>
</evidence>
<dbReference type="GO" id="GO:0000160">
    <property type="term" value="P:phosphorelay signal transduction system"/>
    <property type="evidence" value="ECO:0007669"/>
    <property type="project" value="InterPro"/>
</dbReference>
<keyword evidence="2" id="KW-0812">Transmembrane</keyword>
<dbReference type="InterPro" id="IPR035965">
    <property type="entry name" value="PAS-like_dom_sf"/>
</dbReference>
<dbReference type="PANTHER" id="PTHR44757:SF2">
    <property type="entry name" value="BIOFILM ARCHITECTURE MAINTENANCE PROTEIN MBAA"/>
    <property type="match status" value="1"/>
</dbReference>
<dbReference type="InterPro" id="IPR000014">
    <property type="entry name" value="PAS"/>
</dbReference>
<dbReference type="SUPFAM" id="SSF52172">
    <property type="entry name" value="CheY-like"/>
    <property type="match status" value="1"/>
</dbReference>
<dbReference type="OrthoDB" id="23692at2"/>
<keyword evidence="1" id="KW-0597">Phosphoprotein</keyword>
<sequence length="611" mass="64750">MTPLPRPRAAAAFLLVAAGTGALQALALAPVAAGSPTWSPVGAVAFLAVLHRRPAFLLAALAGVAAVVPLLDSSRLVAAIGSLALSAGLAGLWRRRERSATPQLDLAVLVVLSTVIAATAQSLVVAAALAICLIQVVAQRLAQQRDRAAKAEATHRTILDSLAEALVVLDGAGRVLRINPAACHLFAIDAEATLGRADSLEGFAFTDRHGRPITTEDLPGRRALEGCPVDDLLLCMERPDGTFRWVNTSTRLLPGSQAPEDPAVVITVTDVTERHEAEVASRAETTQLRHRALHDGLTGLPNRTMLMDRLAEAHQTAVRRGAGTGLIVVDLDGFKGVNDRLGHAVGDEVLVQVALRLRSTLRSSDTAARLGGDEFVVLCEDLHPGMADLEVTHIAQRLQELLNQVYVTTGGPAEIGASVGWAIAAPGEALDLDLVVKADEAMLADKRERKGVPEEQRPEVLDRSVVVPSDAESLTVYIVDDDPAMRLLAGRILESSGTDLIVIGEAAEGETAIAEIGELGPDLVLCDVMMPEVSGPDVVVAVRRQLPDQRFIFWSATSAPELERYEAELQVPFVLKDRIEELPAALLAAAGRGPAGAQRITHRHEATVPSR</sequence>
<dbReference type="SUPFAM" id="SSF55785">
    <property type="entry name" value="PYP-like sensor domain (PAS domain)"/>
    <property type="match status" value="1"/>
</dbReference>
<keyword evidence="2" id="KW-0472">Membrane</keyword>
<accession>A0A346XTL7</accession>
<evidence type="ECO:0000259" key="4">
    <source>
        <dbReference type="PROSITE" id="PS50112"/>
    </source>
</evidence>
<dbReference type="Proteomes" id="UP000264006">
    <property type="component" value="Chromosome"/>
</dbReference>
<evidence type="ECO:0000313" key="7">
    <source>
        <dbReference type="Proteomes" id="UP000264006"/>
    </source>
</evidence>
<name>A0A346XTL7_9ACTN</name>
<evidence type="ECO:0000313" key="6">
    <source>
        <dbReference type="EMBL" id="AXV05564.1"/>
    </source>
</evidence>
<evidence type="ECO:0000259" key="3">
    <source>
        <dbReference type="PROSITE" id="PS50110"/>
    </source>
</evidence>
<dbReference type="SMART" id="SM00267">
    <property type="entry name" value="GGDEF"/>
    <property type="match status" value="1"/>
</dbReference>
<dbReference type="KEGG" id="euz:DVS28_a0863"/>
<dbReference type="SUPFAM" id="SSF55073">
    <property type="entry name" value="Nucleotide cyclase"/>
    <property type="match status" value="1"/>
</dbReference>
<keyword evidence="2" id="KW-1133">Transmembrane helix</keyword>
<feature type="domain" description="GGDEF" evidence="5">
    <location>
        <begin position="322"/>
        <end position="463"/>
    </location>
</feature>
<dbReference type="InterPro" id="IPR029787">
    <property type="entry name" value="Nucleotide_cyclase"/>
</dbReference>
<feature type="transmembrane region" description="Helical" evidence="2">
    <location>
        <begin position="106"/>
        <end position="137"/>
    </location>
</feature>
<dbReference type="Pfam" id="PF08448">
    <property type="entry name" value="PAS_4"/>
    <property type="match status" value="1"/>
</dbReference>
<dbReference type="InterPro" id="IPR011006">
    <property type="entry name" value="CheY-like_superfamily"/>
</dbReference>
<dbReference type="PROSITE" id="PS50112">
    <property type="entry name" value="PAS"/>
    <property type="match status" value="1"/>
</dbReference>
<dbReference type="PANTHER" id="PTHR44757">
    <property type="entry name" value="DIGUANYLATE CYCLASE DGCP"/>
    <property type="match status" value="1"/>
</dbReference>
<dbReference type="PROSITE" id="PS50887">
    <property type="entry name" value="GGDEF"/>
    <property type="match status" value="1"/>
</dbReference>
<dbReference type="Gene3D" id="3.40.50.2300">
    <property type="match status" value="1"/>
</dbReference>
<dbReference type="NCBIfam" id="TIGR00254">
    <property type="entry name" value="GGDEF"/>
    <property type="match status" value="1"/>
</dbReference>
<organism evidence="6 7">
    <name type="scientific">Euzebya pacifica</name>
    <dbReference type="NCBI Taxonomy" id="1608957"/>
    <lineage>
        <taxon>Bacteria</taxon>
        <taxon>Bacillati</taxon>
        <taxon>Actinomycetota</taxon>
        <taxon>Nitriliruptoria</taxon>
        <taxon>Euzebyales</taxon>
    </lineage>
</organism>
<proteinExistence type="predicted"/>
<dbReference type="EMBL" id="CP031165">
    <property type="protein sequence ID" value="AXV05564.1"/>
    <property type="molecule type" value="Genomic_DNA"/>
</dbReference>
<evidence type="ECO:0000259" key="5">
    <source>
        <dbReference type="PROSITE" id="PS50887"/>
    </source>
</evidence>
<dbReference type="CDD" id="cd00130">
    <property type="entry name" value="PAS"/>
    <property type="match status" value="1"/>
</dbReference>
<dbReference type="CDD" id="cd00156">
    <property type="entry name" value="REC"/>
    <property type="match status" value="1"/>
</dbReference>
<evidence type="ECO:0000256" key="1">
    <source>
        <dbReference type="PROSITE-ProRule" id="PRU00169"/>
    </source>
</evidence>
<dbReference type="Pfam" id="PF00990">
    <property type="entry name" value="GGDEF"/>
    <property type="match status" value="1"/>
</dbReference>
<gene>
    <name evidence="6" type="ORF">DVS28_a0863</name>
</gene>
<feature type="transmembrane region" description="Helical" evidence="2">
    <location>
        <begin position="76"/>
        <end position="94"/>
    </location>
</feature>
<dbReference type="Gene3D" id="3.30.450.20">
    <property type="entry name" value="PAS domain"/>
    <property type="match status" value="1"/>
</dbReference>
<dbReference type="CDD" id="cd01949">
    <property type="entry name" value="GGDEF"/>
    <property type="match status" value="1"/>
</dbReference>
<dbReference type="InterPro" id="IPR052155">
    <property type="entry name" value="Biofilm_reg_signaling"/>
</dbReference>
<dbReference type="InterPro" id="IPR013656">
    <property type="entry name" value="PAS_4"/>
</dbReference>
<dbReference type="InterPro" id="IPR000160">
    <property type="entry name" value="GGDEF_dom"/>
</dbReference>
<feature type="modified residue" description="4-aspartylphosphate" evidence="1">
    <location>
        <position position="527"/>
    </location>
</feature>
<dbReference type="InterPro" id="IPR043128">
    <property type="entry name" value="Rev_trsase/Diguanyl_cyclase"/>
</dbReference>
<dbReference type="SMART" id="SM00448">
    <property type="entry name" value="REC"/>
    <property type="match status" value="1"/>
</dbReference>
<dbReference type="InterPro" id="IPR001789">
    <property type="entry name" value="Sig_transdc_resp-reg_receiver"/>
</dbReference>
<dbReference type="Gene3D" id="3.30.70.270">
    <property type="match status" value="1"/>
</dbReference>